<proteinExistence type="predicted"/>
<reference evidence="2 3" key="1">
    <citation type="journal article" date="2019" name="Commun. Biol.">
        <title>The bagworm genome reveals a unique fibroin gene that provides high tensile strength.</title>
        <authorList>
            <person name="Kono N."/>
            <person name="Nakamura H."/>
            <person name="Ohtoshi R."/>
            <person name="Tomita M."/>
            <person name="Numata K."/>
            <person name="Arakawa K."/>
        </authorList>
    </citation>
    <scope>NUCLEOTIDE SEQUENCE [LARGE SCALE GENOMIC DNA]</scope>
</reference>
<evidence type="ECO:0000313" key="2">
    <source>
        <dbReference type="EMBL" id="GBP51996.1"/>
    </source>
</evidence>
<feature type="region of interest" description="Disordered" evidence="1">
    <location>
        <begin position="1"/>
        <end position="32"/>
    </location>
</feature>
<dbReference type="EMBL" id="BGZK01000593">
    <property type="protein sequence ID" value="GBP51996.1"/>
    <property type="molecule type" value="Genomic_DNA"/>
</dbReference>
<dbReference type="AlphaFoldDB" id="A0A4C1WKL7"/>
<comment type="caution">
    <text evidence="2">The sequence shown here is derived from an EMBL/GenBank/DDBJ whole genome shotgun (WGS) entry which is preliminary data.</text>
</comment>
<evidence type="ECO:0000313" key="3">
    <source>
        <dbReference type="Proteomes" id="UP000299102"/>
    </source>
</evidence>
<keyword evidence="3" id="KW-1185">Reference proteome</keyword>
<dbReference type="Proteomes" id="UP000299102">
    <property type="component" value="Unassembled WGS sequence"/>
</dbReference>
<feature type="compositionally biased region" description="Basic residues" evidence="1">
    <location>
        <begin position="170"/>
        <end position="180"/>
    </location>
</feature>
<accession>A0A4C1WKL7</accession>
<protein>
    <submittedName>
        <fullName evidence="2">Uncharacterized protein</fullName>
    </submittedName>
</protein>
<organism evidence="2 3">
    <name type="scientific">Eumeta variegata</name>
    <name type="common">Bagworm moth</name>
    <name type="synonym">Eumeta japonica</name>
    <dbReference type="NCBI Taxonomy" id="151549"/>
    <lineage>
        <taxon>Eukaryota</taxon>
        <taxon>Metazoa</taxon>
        <taxon>Ecdysozoa</taxon>
        <taxon>Arthropoda</taxon>
        <taxon>Hexapoda</taxon>
        <taxon>Insecta</taxon>
        <taxon>Pterygota</taxon>
        <taxon>Neoptera</taxon>
        <taxon>Endopterygota</taxon>
        <taxon>Lepidoptera</taxon>
        <taxon>Glossata</taxon>
        <taxon>Ditrysia</taxon>
        <taxon>Tineoidea</taxon>
        <taxon>Psychidae</taxon>
        <taxon>Oiketicinae</taxon>
        <taxon>Eumeta</taxon>
    </lineage>
</organism>
<feature type="compositionally biased region" description="Basic and acidic residues" evidence="1">
    <location>
        <begin position="193"/>
        <end position="204"/>
    </location>
</feature>
<sequence>MDTSEGGRTLRRAGRIRPWTSGTRYGTRRRTRSFLSQCRRSVPKGDNKLVSISCRLQIRIRRVPTARRSALSPGCGFIRAPLRRTVPPTLPLSEVERLRPPRRLGAGRAPLTTSVVDSDSLTCSLSLETISSKMVRELGCYSRVRRLYLKNDHIICSLTKWTGGMARAERSRKLRNRHPQKRSDDASESYSGVEHESLGRRRADAGGMQMGEPARP</sequence>
<feature type="region of interest" description="Disordered" evidence="1">
    <location>
        <begin position="167"/>
        <end position="216"/>
    </location>
</feature>
<name>A0A4C1WKL7_EUMVA</name>
<evidence type="ECO:0000256" key="1">
    <source>
        <dbReference type="SAM" id="MobiDB-lite"/>
    </source>
</evidence>
<gene>
    <name evidence="2" type="ORF">EVAR_45845_1</name>
</gene>